<dbReference type="PROSITE" id="PS00070">
    <property type="entry name" value="ALDEHYDE_DEHYDR_CYS"/>
    <property type="match status" value="1"/>
</dbReference>
<proteinExistence type="inferred from homology"/>
<dbReference type="PANTHER" id="PTHR42804:SF1">
    <property type="entry name" value="ALDEHYDE DEHYDROGENASE-RELATED"/>
    <property type="match status" value="1"/>
</dbReference>
<dbReference type="EMBL" id="MPNT01000003">
    <property type="protein sequence ID" value="OJZ75262.1"/>
    <property type="molecule type" value="Genomic_DNA"/>
</dbReference>
<dbReference type="OrthoDB" id="6882680at2"/>
<accession>A0A1Q4HZW9</accession>
<dbReference type="Pfam" id="PF00171">
    <property type="entry name" value="Aldedh"/>
    <property type="match status" value="2"/>
</dbReference>
<evidence type="ECO:0000256" key="5">
    <source>
        <dbReference type="PROSITE-ProRule" id="PRU10007"/>
    </source>
</evidence>
<dbReference type="GO" id="GO:0004029">
    <property type="term" value="F:aldehyde dehydrogenase (NAD+) activity"/>
    <property type="evidence" value="ECO:0007669"/>
    <property type="project" value="UniProtKB-EC"/>
</dbReference>
<evidence type="ECO:0000313" key="8">
    <source>
        <dbReference type="EMBL" id="OJZ75262.1"/>
    </source>
</evidence>
<comment type="catalytic activity">
    <reaction evidence="4">
        <text>an aldehyde + NAD(+) + H2O = a carboxylate + NADH + 2 H(+)</text>
        <dbReference type="Rhea" id="RHEA:16185"/>
        <dbReference type="ChEBI" id="CHEBI:15377"/>
        <dbReference type="ChEBI" id="CHEBI:15378"/>
        <dbReference type="ChEBI" id="CHEBI:17478"/>
        <dbReference type="ChEBI" id="CHEBI:29067"/>
        <dbReference type="ChEBI" id="CHEBI:57540"/>
        <dbReference type="ChEBI" id="CHEBI:57945"/>
        <dbReference type="EC" id="1.2.1.3"/>
    </reaction>
</comment>
<keyword evidence="9" id="KW-1185">Reference proteome</keyword>
<feature type="domain" description="Aldehyde dehydrogenase" evidence="7">
    <location>
        <begin position="479"/>
        <end position="507"/>
    </location>
</feature>
<name>A0A1Q4HZW9_9MYCO</name>
<dbReference type="RefSeq" id="WP_073872154.1">
    <property type="nucleotide sequence ID" value="NZ_MPNT01000003.1"/>
</dbReference>
<dbReference type="InterPro" id="IPR016160">
    <property type="entry name" value="Ald_DH_CS_CYS"/>
</dbReference>
<feature type="domain" description="Aldehyde dehydrogenase" evidence="7">
    <location>
        <begin position="14"/>
        <end position="450"/>
    </location>
</feature>
<gene>
    <name evidence="8" type="ORF">BRW65_05490</name>
</gene>
<reference evidence="8 9" key="1">
    <citation type="submission" date="2016-11" db="EMBL/GenBank/DDBJ databases">
        <title>Genome sequences of unsequenced Mycobacteria.</title>
        <authorList>
            <person name="Greninger A.L."/>
            <person name="Fang F."/>
            <person name="Jerome K.R."/>
        </authorList>
    </citation>
    <scope>NUCLEOTIDE SEQUENCE [LARGE SCALE GENOMIC DNA]</scope>
    <source>
        <strain evidence="8 9">M11</strain>
    </source>
</reference>
<dbReference type="Gene3D" id="3.40.605.10">
    <property type="entry name" value="Aldehyde Dehydrogenase, Chain A, domain 1"/>
    <property type="match status" value="2"/>
</dbReference>
<dbReference type="InterPro" id="IPR016162">
    <property type="entry name" value="Ald_DH_N"/>
</dbReference>
<organism evidence="8 9">
    <name type="scientific">Mycobacterium paraffinicum</name>
    <dbReference type="NCBI Taxonomy" id="53378"/>
    <lineage>
        <taxon>Bacteria</taxon>
        <taxon>Bacillati</taxon>
        <taxon>Actinomycetota</taxon>
        <taxon>Actinomycetes</taxon>
        <taxon>Mycobacteriales</taxon>
        <taxon>Mycobacteriaceae</taxon>
        <taxon>Mycobacterium</taxon>
    </lineage>
</organism>
<dbReference type="InterPro" id="IPR029510">
    <property type="entry name" value="Ald_DH_CS_GLU"/>
</dbReference>
<comment type="similarity">
    <text evidence="1 6">Belongs to the aldehyde dehydrogenase family.</text>
</comment>
<dbReference type="InterPro" id="IPR016163">
    <property type="entry name" value="Ald_DH_C"/>
</dbReference>
<dbReference type="PANTHER" id="PTHR42804">
    <property type="entry name" value="ALDEHYDE DEHYDROGENASE"/>
    <property type="match status" value="1"/>
</dbReference>
<dbReference type="SUPFAM" id="SSF53720">
    <property type="entry name" value="ALDH-like"/>
    <property type="match status" value="1"/>
</dbReference>
<dbReference type="InterPro" id="IPR015590">
    <property type="entry name" value="Aldehyde_DH_dom"/>
</dbReference>
<dbReference type="STRING" id="53378.BRW65_05490"/>
<evidence type="ECO:0000256" key="2">
    <source>
        <dbReference type="ARBA" id="ARBA00023002"/>
    </source>
</evidence>
<evidence type="ECO:0000256" key="3">
    <source>
        <dbReference type="ARBA" id="ARBA00024226"/>
    </source>
</evidence>
<dbReference type="FunFam" id="3.40.309.10:FF:000012">
    <property type="entry name" value="Betaine aldehyde dehydrogenase"/>
    <property type="match status" value="1"/>
</dbReference>
<dbReference type="PROSITE" id="PS00687">
    <property type="entry name" value="ALDEHYDE_DEHYDR_GLU"/>
    <property type="match status" value="1"/>
</dbReference>
<evidence type="ECO:0000256" key="4">
    <source>
        <dbReference type="ARBA" id="ARBA00049194"/>
    </source>
</evidence>
<feature type="active site" evidence="5">
    <location>
        <position position="258"/>
    </location>
</feature>
<sequence>MAIRQYENFIDGRWTSDNAGAPIDVIDPATEEVVGRVLDGGAKQAVMAIEAARRAFDEGPWPWMSVRERARILKRFSEIMESRHDELRELVVAEIGSVGFLTDFLQVGGAIEASHYYSDFVEHDVTWIETPGGPKVSPTGLGGTVVVREPVGVVGMITPFNFPFSINLQKCLPALAVGCTVVLKPHPWTPMNALELARIGEEAGIPAGVFNVVVGGGEVGEELSTNPLVDMIAFTGSTETGKRIREVSARTMKRAQLELGGKSAHIVLDDVTESDVAGIGFGQVLMHSGQACVAASRLLVPEHLLDSYIDGVKAMAPSLTIGDPRDPATVVGPLIREQQRQRVESYVQSALDEGATLVAGGRRPPHLSRGFFYEPTAFVNCHNDMRICREEVFGPVLTVQTYQNQEEAVRIANDSDFGLAGLVMTRNAARGFNVARQIRTGTIIVQCCGGGPVDDAPNPGNGEGPGWSVPARGMFNGGGPFGGFKHSGLGREQGRWGFEEFTEIKSISWM</sequence>
<dbReference type="Gene3D" id="3.40.309.10">
    <property type="entry name" value="Aldehyde Dehydrogenase, Chain A, domain 2"/>
    <property type="match status" value="1"/>
</dbReference>
<dbReference type="AlphaFoldDB" id="A0A1Q4HZW9"/>
<dbReference type="EC" id="1.2.1.3" evidence="3"/>
<evidence type="ECO:0000256" key="6">
    <source>
        <dbReference type="RuleBase" id="RU003345"/>
    </source>
</evidence>
<dbReference type="InterPro" id="IPR016161">
    <property type="entry name" value="Ald_DH/histidinol_DH"/>
</dbReference>
<evidence type="ECO:0000313" key="9">
    <source>
        <dbReference type="Proteomes" id="UP000186438"/>
    </source>
</evidence>
<keyword evidence="2 6" id="KW-0560">Oxidoreductase</keyword>
<evidence type="ECO:0000256" key="1">
    <source>
        <dbReference type="ARBA" id="ARBA00009986"/>
    </source>
</evidence>
<dbReference type="FunFam" id="3.40.605.10:FF:000007">
    <property type="entry name" value="NAD/NADP-dependent betaine aldehyde dehydrogenase"/>
    <property type="match status" value="1"/>
</dbReference>
<comment type="caution">
    <text evidence="8">The sequence shown here is derived from an EMBL/GenBank/DDBJ whole genome shotgun (WGS) entry which is preliminary data.</text>
</comment>
<evidence type="ECO:0000259" key="7">
    <source>
        <dbReference type="Pfam" id="PF00171"/>
    </source>
</evidence>
<protein>
    <recommendedName>
        <fullName evidence="3">aldehyde dehydrogenase (NAD(+))</fullName>
        <ecNumber evidence="3">1.2.1.3</ecNumber>
    </recommendedName>
</protein>
<dbReference type="Proteomes" id="UP000186438">
    <property type="component" value="Unassembled WGS sequence"/>
</dbReference>